<dbReference type="Proteomes" id="UP001059971">
    <property type="component" value="Chromosome 1"/>
</dbReference>
<feature type="region of interest" description="Disordered" evidence="1">
    <location>
        <begin position="1"/>
        <end position="43"/>
    </location>
</feature>
<evidence type="ECO:0000313" key="3">
    <source>
        <dbReference type="Proteomes" id="UP001059971"/>
    </source>
</evidence>
<feature type="region of interest" description="Disordered" evidence="1">
    <location>
        <begin position="57"/>
        <end position="96"/>
    </location>
</feature>
<keyword evidence="3" id="KW-1185">Reference proteome</keyword>
<gene>
    <name evidence="2" type="ORF">SBA_ch1_22100</name>
</gene>
<protein>
    <submittedName>
        <fullName evidence="2">Uncharacterized protein</fullName>
    </submittedName>
</protein>
<proteinExistence type="predicted"/>
<feature type="compositionally biased region" description="Basic and acidic residues" evidence="1">
    <location>
        <begin position="65"/>
        <end position="83"/>
    </location>
</feature>
<reference evidence="2" key="1">
    <citation type="submission" date="2018-07" db="EMBL/GenBank/DDBJ databases">
        <title>Complete genome sequence of Sphingomonas bisphenolicum strain AO1, a bisphenol A degradative bacterium isolated from Japanese farm field.</title>
        <authorList>
            <person name="Murakami M."/>
            <person name="Koh M."/>
            <person name="Koba S."/>
            <person name="Matsumura Y."/>
        </authorList>
    </citation>
    <scope>NUCLEOTIDE SEQUENCE</scope>
    <source>
        <strain evidence="2">AO1</strain>
    </source>
</reference>
<sequence>MRLAKRHVGANAVKGERHIGTITGADQPLGSQREHLPTGAQGDGAQIDLRKALQDIHAGPVDRTGGGRDADRIGDDRLDESPHIADMQVGIGQRAA</sequence>
<name>A0ABN5WID3_9SPHN</name>
<evidence type="ECO:0000313" key="2">
    <source>
        <dbReference type="EMBL" id="BBF70010.1"/>
    </source>
</evidence>
<dbReference type="EMBL" id="AP018817">
    <property type="protein sequence ID" value="BBF70010.1"/>
    <property type="molecule type" value="Genomic_DNA"/>
</dbReference>
<accession>A0ABN5WID3</accession>
<evidence type="ECO:0000256" key="1">
    <source>
        <dbReference type="SAM" id="MobiDB-lite"/>
    </source>
</evidence>
<organism evidence="2 3">
    <name type="scientific">Sphingomonas bisphenolicum</name>
    <dbReference type="NCBI Taxonomy" id="296544"/>
    <lineage>
        <taxon>Bacteria</taxon>
        <taxon>Pseudomonadati</taxon>
        <taxon>Pseudomonadota</taxon>
        <taxon>Alphaproteobacteria</taxon>
        <taxon>Sphingomonadales</taxon>
        <taxon>Sphingomonadaceae</taxon>
        <taxon>Sphingomonas</taxon>
    </lineage>
</organism>